<dbReference type="Gene3D" id="6.10.250.690">
    <property type="match status" value="1"/>
</dbReference>
<dbReference type="Pfam" id="PF00072">
    <property type="entry name" value="Response_reg"/>
    <property type="match status" value="1"/>
</dbReference>
<sequence length="411" mass="44665">MLRMRVLVVEDDDELRLTLADALRRRGIDVDTAADLLEADRALATGSYDCVVVERFLPGGDALDHVRTRWAAGWPMPVLFLVEGQAVGLDVLRSPEEYDYLVKPFDPGELIARLHGLSRRAALLAPDVLRAGSLELDLARYQVHRDGVPLTLTSTEFAVLEALMASQDQVVPRAALEERLHGQFDGPALDAVIARLRTKLGPPARIESVRGVGYRLQATPPAETVGEVGTTFPVTIYLGDESGHERVQAAVEDLLDLAGAEIADRDDPVRGSWFRRMRARTRAAATSRPGREAAAAAAHVLDSRLVLAQDATVTATMMQNLGPVLAALHTTKDAVIRVGALLIVKVEWTVAVHQLTAAQQLLLDHHPHLLTSPQEILTALRPDNASDAPPLPGHHTGQRERGQPDDPALPR</sequence>
<evidence type="ECO:0000256" key="3">
    <source>
        <dbReference type="PROSITE-ProRule" id="PRU01091"/>
    </source>
</evidence>
<evidence type="ECO:0000256" key="2">
    <source>
        <dbReference type="PROSITE-ProRule" id="PRU00169"/>
    </source>
</evidence>
<comment type="caution">
    <text evidence="2">Lacks conserved residue(s) required for the propagation of feature annotation.</text>
</comment>
<dbReference type="InterPro" id="IPR001867">
    <property type="entry name" value="OmpR/PhoB-type_DNA-bd"/>
</dbReference>
<feature type="DNA-binding region" description="OmpR/PhoB-type" evidence="3">
    <location>
        <begin position="126"/>
        <end position="218"/>
    </location>
</feature>
<dbReference type="Proteomes" id="UP001500192">
    <property type="component" value="Unassembled WGS sequence"/>
</dbReference>
<keyword evidence="8" id="KW-1185">Reference proteome</keyword>
<dbReference type="SUPFAM" id="SSF52172">
    <property type="entry name" value="CheY-like"/>
    <property type="match status" value="1"/>
</dbReference>
<evidence type="ECO:0000259" key="6">
    <source>
        <dbReference type="PROSITE" id="PS51755"/>
    </source>
</evidence>
<dbReference type="InterPro" id="IPR011006">
    <property type="entry name" value="CheY-like_superfamily"/>
</dbReference>
<accession>A0ABP9Q3X2</accession>
<organism evidence="7 8">
    <name type="scientific">Amycolatopsis dongchuanensis</name>
    <dbReference type="NCBI Taxonomy" id="1070866"/>
    <lineage>
        <taxon>Bacteria</taxon>
        <taxon>Bacillati</taxon>
        <taxon>Actinomycetota</taxon>
        <taxon>Actinomycetes</taxon>
        <taxon>Pseudonocardiales</taxon>
        <taxon>Pseudonocardiaceae</taxon>
        <taxon>Amycolatopsis</taxon>
    </lineage>
</organism>
<comment type="caution">
    <text evidence="7">The sequence shown here is derived from an EMBL/GenBank/DDBJ whole genome shotgun (WGS) entry which is preliminary data.</text>
</comment>
<dbReference type="PROSITE" id="PS50110">
    <property type="entry name" value="RESPONSE_REGULATORY"/>
    <property type="match status" value="1"/>
</dbReference>
<evidence type="ECO:0000313" key="7">
    <source>
        <dbReference type="EMBL" id="GAA5156559.1"/>
    </source>
</evidence>
<dbReference type="InterPro" id="IPR039420">
    <property type="entry name" value="WalR-like"/>
</dbReference>
<gene>
    <name evidence="7" type="ORF">GCM10023214_14390</name>
</gene>
<feature type="region of interest" description="Disordered" evidence="4">
    <location>
        <begin position="381"/>
        <end position="411"/>
    </location>
</feature>
<dbReference type="PROSITE" id="PS51755">
    <property type="entry name" value="OMPR_PHOB"/>
    <property type="match status" value="1"/>
</dbReference>
<proteinExistence type="predicted"/>
<dbReference type="InterPro" id="IPR001789">
    <property type="entry name" value="Sig_transdc_resp-reg_receiver"/>
</dbReference>
<feature type="domain" description="OmpR/PhoB-type" evidence="6">
    <location>
        <begin position="126"/>
        <end position="218"/>
    </location>
</feature>
<dbReference type="Gene3D" id="1.10.10.10">
    <property type="entry name" value="Winged helix-like DNA-binding domain superfamily/Winged helix DNA-binding domain"/>
    <property type="match status" value="1"/>
</dbReference>
<dbReference type="InterPro" id="IPR036388">
    <property type="entry name" value="WH-like_DNA-bd_sf"/>
</dbReference>
<dbReference type="Pfam" id="PF00486">
    <property type="entry name" value="Trans_reg_C"/>
    <property type="match status" value="1"/>
</dbReference>
<dbReference type="SMART" id="SM00862">
    <property type="entry name" value="Trans_reg_C"/>
    <property type="match status" value="1"/>
</dbReference>
<dbReference type="SMART" id="SM00448">
    <property type="entry name" value="REC"/>
    <property type="match status" value="1"/>
</dbReference>
<reference evidence="8" key="1">
    <citation type="journal article" date="2019" name="Int. J. Syst. Evol. Microbiol.">
        <title>The Global Catalogue of Microorganisms (GCM) 10K type strain sequencing project: providing services to taxonomists for standard genome sequencing and annotation.</title>
        <authorList>
            <consortium name="The Broad Institute Genomics Platform"/>
            <consortium name="The Broad Institute Genome Sequencing Center for Infectious Disease"/>
            <person name="Wu L."/>
            <person name="Ma J."/>
        </authorList>
    </citation>
    <scope>NUCLEOTIDE SEQUENCE [LARGE SCALE GENOMIC DNA]</scope>
    <source>
        <strain evidence="8">JCM 18054</strain>
    </source>
</reference>
<keyword evidence="1 3" id="KW-0238">DNA-binding</keyword>
<dbReference type="CDD" id="cd00383">
    <property type="entry name" value="trans_reg_C"/>
    <property type="match status" value="1"/>
</dbReference>
<dbReference type="Gene3D" id="3.40.50.2300">
    <property type="match status" value="1"/>
</dbReference>
<dbReference type="PANTHER" id="PTHR48111">
    <property type="entry name" value="REGULATOR OF RPOS"/>
    <property type="match status" value="1"/>
</dbReference>
<evidence type="ECO:0000256" key="4">
    <source>
        <dbReference type="SAM" id="MobiDB-lite"/>
    </source>
</evidence>
<dbReference type="EMBL" id="BAABIB010000036">
    <property type="protein sequence ID" value="GAA5156559.1"/>
    <property type="molecule type" value="Genomic_DNA"/>
</dbReference>
<feature type="domain" description="Response regulatory" evidence="5">
    <location>
        <begin position="5"/>
        <end position="118"/>
    </location>
</feature>
<dbReference type="PANTHER" id="PTHR48111:SF36">
    <property type="entry name" value="TRANSCRIPTIONAL REGULATORY PROTEIN CUTR"/>
    <property type="match status" value="1"/>
</dbReference>
<evidence type="ECO:0000313" key="8">
    <source>
        <dbReference type="Proteomes" id="UP001500192"/>
    </source>
</evidence>
<protein>
    <submittedName>
        <fullName evidence="7">Uncharacterized protein</fullName>
    </submittedName>
</protein>
<evidence type="ECO:0000256" key="1">
    <source>
        <dbReference type="ARBA" id="ARBA00023125"/>
    </source>
</evidence>
<name>A0ABP9Q3X2_9PSEU</name>
<evidence type="ECO:0000259" key="5">
    <source>
        <dbReference type="PROSITE" id="PS50110"/>
    </source>
</evidence>